<organism evidence="1 2">
    <name type="scientific">Paenibacillus lautus</name>
    <name type="common">Bacillus lautus</name>
    <dbReference type="NCBI Taxonomy" id="1401"/>
    <lineage>
        <taxon>Bacteria</taxon>
        <taxon>Bacillati</taxon>
        <taxon>Bacillota</taxon>
        <taxon>Bacilli</taxon>
        <taxon>Bacillales</taxon>
        <taxon>Paenibacillaceae</taxon>
        <taxon>Paenibacillus</taxon>
    </lineage>
</organism>
<evidence type="ECO:0000313" key="2">
    <source>
        <dbReference type="Proteomes" id="UP000266552"/>
    </source>
</evidence>
<reference evidence="1 2" key="1">
    <citation type="submission" date="2018-09" db="EMBL/GenBank/DDBJ databases">
        <title>Genome Sequence of Paenibacillus lautus Strain E7593-69, Azo Dye-Degrading Bacteria, Isolated from Commercial Tattoo Inks.</title>
        <authorList>
            <person name="Nho S.W."/>
            <person name="Kim S.-J."/>
            <person name="Kweon O."/>
            <person name="Cerniglia C.E."/>
        </authorList>
    </citation>
    <scope>NUCLEOTIDE SEQUENCE [LARGE SCALE GENOMIC DNA]</scope>
    <source>
        <strain evidence="1 2">E7593-69</strain>
    </source>
</reference>
<dbReference type="RefSeq" id="WP_119849828.1">
    <property type="nucleotide sequence ID" value="NZ_CP032412.1"/>
</dbReference>
<dbReference type="AlphaFoldDB" id="A0A385TSW6"/>
<dbReference type="KEGG" id="plw:D5F53_24205"/>
<keyword evidence="2" id="KW-1185">Reference proteome</keyword>
<dbReference type="Proteomes" id="UP000266552">
    <property type="component" value="Chromosome"/>
</dbReference>
<proteinExistence type="predicted"/>
<name>A0A385TSW6_PAELA</name>
<gene>
    <name evidence="1" type="ORF">D5F53_24205</name>
</gene>
<accession>A0A385TSW6</accession>
<sequence>MSKPVMQVALVVGPDCDMESQAVRAALEYFGVRVFTYWIGRPNDLISVLSGDDLYEGTDMMLLNFHGDEGSLIMPELGEEVYEEDEPGGGFGPGEIKRFAKLDGKTVIANGCSLGDPALADAFLERGCRMYIGPDDYPDGNDALMFVLRLFYEIVQQGRDVKEAFAQAVAMSGELSMYRLYERQES</sequence>
<dbReference type="EMBL" id="CP032412">
    <property type="protein sequence ID" value="AYB46208.1"/>
    <property type="molecule type" value="Genomic_DNA"/>
</dbReference>
<evidence type="ECO:0000313" key="1">
    <source>
        <dbReference type="EMBL" id="AYB46208.1"/>
    </source>
</evidence>
<protein>
    <submittedName>
        <fullName evidence="1">Delta-aminolevulinic acid dehydratase</fullName>
    </submittedName>
</protein>